<accession>A0A5N1JFK6</accession>
<sequence length="166" mass="18830">MRFLVDSNIFIEAKNRYYGFDICPGFWEWMDDVCGNGVGSIVEVRNELLDGRDELADWISDRKDAEWFLQIDDEETQNHFADVANHVAMAGYSDAAVEKFLAKADPWIIAKSMTLGSTIVTHETVAQANARNRVLIPNVCNHFGVPYLNTFDALRQMAASFNLHRP</sequence>
<dbReference type="EMBL" id="VYXQ01000035">
    <property type="protein sequence ID" value="KAA9354266.1"/>
    <property type="molecule type" value="Genomic_DNA"/>
</dbReference>
<protein>
    <submittedName>
        <fullName evidence="1">DUF4411 family protein</fullName>
    </submittedName>
</protein>
<reference evidence="1 2" key="1">
    <citation type="submission" date="2019-09" db="EMBL/GenBank/DDBJ databases">
        <title>Biological control of the noxious weed angled onion (Allium triquetrum) thwarted by endophytic bacteria in Victoria, Australia.</title>
        <authorList>
            <person name="Tehranchian P."/>
            <person name="Adair R.J."/>
            <person name="Van T.H."/>
            <person name="Morrison P.D."/>
            <person name="Williams H."/>
            <person name="Lawrie A.C."/>
        </authorList>
    </citation>
    <scope>NUCLEOTIDE SEQUENCE [LARGE SCALE GENOMIC DNA]</scope>
    <source>
        <strain evidence="1 2">RPTAtOch1</strain>
    </source>
</reference>
<name>A0A5N1JFK6_9HYPH</name>
<dbReference type="Proteomes" id="UP000327108">
    <property type="component" value="Unassembled WGS sequence"/>
</dbReference>
<dbReference type="InterPro" id="IPR016541">
    <property type="entry name" value="UCP008505"/>
</dbReference>
<dbReference type="InterPro" id="IPR029060">
    <property type="entry name" value="PIN-like_dom_sf"/>
</dbReference>
<gene>
    <name evidence="1" type="ORF">F3W84_22680</name>
</gene>
<dbReference type="SUPFAM" id="SSF88723">
    <property type="entry name" value="PIN domain-like"/>
    <property type="match status" value="1"/>
</dbReference>
<keyword evidence="2" id="KW-1185">Reference proteome</keyword>
<proteinExistence type="predicted"/>
<dbReference type="Pfam" id="PF14367">
    <property type="entry name" value="DUF4411"/>
    <property type="match status" value="1"/>
</dbReference>
<dbReference type="RefSeq" id="WP_151096028.1">
    <property type="nucleotide sequence ID" value="NZ_VYXQ01000035.1"/>
</dbReference>
<dbReference type="AlphaFoldDB" id="A0A5N1JFK6"/>
<organism evidence="1 2">
    <name type="scientific">Ochrobactrum quorumnocens</name>
    <dbReference type="NCBI Taxonomy" id="271865"/>
    <lineage>
        <taxon>Bacteria</taxon>
        <taxon>Pseudomonadati</taxon>
        <taxon>Pseudomonadota</taxon>
        <taxon>Alphaproteobacteria</taxon>
        <taxon>Hyphomicrobiales</taxon>
        <taxon>Brucellaceae</taxon>
        <taxon>Brucella/Ochrobactrum group</taxon>
        <taxon>Ochrobactrum</taxon>
    </lineage>
</organism>
<evidence type="ECO:0000313" key="2">
    <source>
        <dbReference type="Proteomes" id="UP000327108"/>
    </source>
</evidence>
<evidence type="ECO:0000313" key="1">
    <source>
        <dbReference type="EMBL" id="KAA9354266.1"/>
    </source>
</evidence>
<comment type="caution">
    <text evidence="1">The sequence shown here is derived from an EMBL/GenBank/DDBJ whole genome shotgun (WGS) entry which is preliminary data.</text>
</comment>